<organism evidence="1 2">
    <name type="scientific">Artemisia annua</name>
    <name type="common">Sweet wormwood</name>
    <dbReference type="NCBI Taxonomy" id="35608"/>
    <lineage>
        <taxon>Eukaryota</taxon>
        <taxon>Viridiplantae</taxon>
        <taxon>Streptophyta</taxon>
        <taxon>Embryophyta</taxon>
        <taxon>Tracheophyta</taxon>
        <taxon>Spermatophyta</taxon>
        <taxon>Magnoliopsida</taxon>
        <taxon>eudicotyledons</taxon>
        <taxon>Gunneridae</taxon>
        <taxon>Pentapetalae</taxon>
        <taxon>asterids</taxon>
        <taxon>campanulids</taxon>
        <taxon>Asterales</taxon>
        <taxon>Asteraceae</taxon>
        <taxon>Asteroideae</taxon>
        <taxon>Anthemideae</taxon>
        <taxon>Artemisiinae</taxon>
        <taxon>Artemisia</taxon>
    </lineage>
</organism>
<dbReference type="GO" id="GO:0004176">
    <property type="term" value="F:ATP-dependent peptidase activity"/>
    <property type="evidence" value="ECO:0007669"/>
    <property type="project" value="TreeGrafter"/>
</dbReference>
<protein>
    <submittedName>
        <fullName evidence="1">Uncharacterized protein</fullName>
    </submittedName>
</protein>
<dbReference type="Proteomes" id="UP000245207">
    <property type="component" value="Unassembled WGS sequence"/>
</dbReference>
<dbReference type="AlphaFoldDB" id="A0A2U1M1E7"/>
<reference evidence="1 2" key="1">
    <citation type="journal article" date="2018" name="Mol. Plant">
        <title>The genome of Artemisia annua provides insight into the evolution of Asteraceae family and artemisinin biosynthesis.</title>
        <authorList>
            <person name="Shen Q."/>
            <person name="Zhang L."/>
            <person name="Liao Z."/>
            <person name="Wang S."/>
            <person name="Yan T."/>
            <person name="Shi P."/>
            <person name="Liu M."/>
            <person name="Fu X."/>
            <person name="Pan Q."/>
            <person name="Wang Y."/>
            <person name="Lv Z."/>
            <person name="Lu X."/>
            <person name="Zhang F."/>
            <person name="Jiang W."/>
            <person name="Ma Y."/>
            <person name="Chen M."/>
            <person name="Hao X."/>
            <person name="Li L."/>
            <person name="Tang Y."/>
            <person name="Lv G."/>
            <person name="Zhou Y."/>
            <person name="Sun X."/>
            <person name="Brodelius P.E."/>
            <person name="Rose J.K.C."/>
            <person name="Tang K."/>
        </authorList>
    </citation>
    <scope>NUCLEOTIDE SEQUENCE [LARGE SCALE GENOMIC DNA]</scope>
    <source>
        <strain evidence="2">cv. Huhao1</strain>
        <tissue evidence="1">Leaf</tissue>
    </source>
</reference>
<comment type="caution">
    <text evidence="1">The sequence shown here is derived from an EMBL/GenBank/DDBJ whole genome shotgun (WGS) entry which is preliminary data.</text>
</comment>
<dbReference type="EMBL" id="PKPP01006866">
    <property type="protein sequence ID" value="PWA55092.1"/>
    <property type="molecule type" value="Genomic_DNA"/>
</dbReference>
<sequence>MAVAAMVFAELSMKEFLQKYGTVTEYYESFNYAFINEGLKERYLVDYFWQGLPSQITYEHGFFPPKTISDAYRLAKSEEKIYRLIHGITNPDLCEIKNNRRGSFDLGYGVSEKEELVANGGNNQESALTRSTVIESEWDSMVSALETLKEGVNKLARDLASGNNRVDGNGKESEYAGLKSLNECCEEQVESGEKDDGIEILVGANGFAKNKNSERCKEDVEVDANNELEPNESSKMDVDGVVKCEEDGKDHESESSRVVDNNFGSKDVVEIKIGASISVVTGVAFGNTSSKEECPADLVTSLQETEVGVSTFMLTDESGTKADISIVGIDSVESKSGQNEEIELFGYCSLDMGKSFEVDKKMHWKAKTPWIGFIGEIDVVGRQRGTGLGWENDEREQTLHQLLTELAGFSGKRVMSESEVVLAEQVDKVSSDAEGSKDKIRFTRRQGDLIRKFLKKSANKLIIYGLYMADLVWEKLDKVNGNTVYMTDSFREFNAEIHETRSWDEQNAFANTAEYNWKCPRRKKASNHVNFKFKRRLWNFHMWEWHKRMRIGGTECKSEHRKWNFDMWNWPLREKDELESYIYIQWHYYSREMICKPIEMNQCIRGAKKMDFTRLHGSDRKYDVGDEVNDSSATMGEFPQCDGEGLIAASPVKHLERKMVKQNNRVVGRFGRSGPTFSRI</sequence>
<evidence type="ECO:0000313" key="2">
    <source>
        <dbReference type="Proteomes" id="UP000245207"/>
    </source>
</evidence>
<dbReference type="GO" id="GO:0006508">
    <property type="term" value="P:proteolysis"/>
    <property type="evidence" value="ECO:0007669"/>
    <property type="project" value="TreeGrafter"/>
</dbReference>
<proteinExistence type="predicted"/>
<gene>
    <name evidence="1" type="ORF">CTI12_AA436650</name>
</gene>
<dbReference type="PANTHER" id="PTHR23076">
    <property type="entry name" value="METALLOPROTEASE M41 FTSH"/>
    <property type="match status" value="1"/>
</dbReference>
<dbReference type="PANTHER" id="PTHR23076:SF113">
    <property type="entry name" value="ATP-DEPENDENT ZINC METALLOPROTEASE FTSH 1, CHLOROPLASTIC-RELATED"/>
    <property type="match status" value="1"/>
</dbReference>
<dbReference type="GO" id="GO:0009535">
    <property type="term" value="C:chloroplast thylakoid membrane"/>
    <property type="evidence" value="ECO:0007669"/>
    <property type="project" value="TreeGrafter"/>
</dbReference>
<evidence type="ECO:0000313" key="1">
    <source>
        <dbReference type="EMBL" id="PWA55092.1"/>
    </source>
</evidence>
<keyword evidence="2" id="KW-1185">Reference proteome</keyword>
<name>A0A2U1M1E7_ARTAN</name>
<dbReference type="OrthoDB" id="10261212at2759"/>
<accession>A0A2U1M1E7</accession>